<gene>
    <name evidence="2" type="ORF">LCGC14_0678420</name>
</gene>
<name>A0A0F9QNY8_9ZZZZ</name>
<reference evidence="2" key="1">
    <citation type="journal article" date="2015" name="Nature">
        <title>Complex archaea that bridge the gap between prokaryotes and eukaryotes.</title>
        <authorList>
            <person name="Spang A."/>
            <person name="Saw J.H."/>
            <person name="Jorgensen S.L."/>
            <person name="Zaremba-Niedzwiedzka K."/>
            <person name="Martijn J."/>
            <person name="Lind A.E."/>
            <person name="van Eijk R."/>
            <person name="Schleper C."/>
            <person name="Guy L."/>
            <person name="Ettema T.J."/>
        </authorList>
    </citation>
    <scope>NUCLEOTIDE SEQUENCE</scope>
</reference>
<sequence length="390" mass="41322">MPELSDDEKRMIEIEEQAEVAAQELADTAKVEPTPGHRPQGAVPPGGPQTPKPKPKPRRVADGAPGIRGEDWPPPPAPPGTQGAATTAAPSGAMATREQPTALVPTMPAPLAETATTAAAAQAKAAVEARYLVAWRNPRSDDAVRGKLLRECQRPRFAKVAEYERPIGGGKSIKGPSIRFAEAAMRCMGNMLPEAYAIYDDDDKRIVRVSVTDLEANVTHTKDIVVTKTVERRSLRRGQEAVSSRTNSTGQTTHTVRASEDDLLNKEGALISKAMRTCALRLIPGDLVDEAMDLCRATASDHAAKDPDAARKEIADAFAQLNVTAADLEKYLGHDLSKCSPAQLADLRALYAAVRDGETTWAAVLEASGASTAPSGTGTDGLKAALGKKS</sequence>
<feature type="region of interest" description="Disordered" evidence="1">
    <location>
        <begin position="235"/>
        <end position="255"/>
    </location>
</feature>
<feature type="compositionally biased region" description="Polar residues" evidence="1">
    <location>
        <begin position="241"/>
        <end position="255"/>
    </location>
</feature>
<dbReference type="AlphaFoldDB" id="A0A0F9QNY8"/>
<dbReference type="EMBL" id="LAZR01001360">
    <property type="protein sequence ID" value="KKN45895.1"/>
    <property type="molecule type" value="Genomic_DNA"/>
</dbReference>
<evidence type="ECO:0000313" key="2">
    <source>
        <dbReference type="EMBL" id="KKN45895.1"/>
    </source>
</evidence>
<protein>
    <submittedName>
        <fullName evidence="2">Uncharacterized protein</fullName>
    </submittedName>
</protein>
<evidence type="ECO:0000256" key="1">
    <source>
        <dbReference type="SAM" id="MobiDB-lite"/>
    </source>
</evidence>
<proteinExistence type="predicted"/>
<feature type="compositionally biased region" description="Low complexity" evidence="1">
    <location>
        <begin position="80"/>
        <end position="96"/>
    </location>
</feature>
<accession>A0A0F9QNY8</accession>
<feature type="region of interest" description="Disordered" evidence="1">
    <location>
        <begin position="21"/>
        <end position="98"/>
    </location>
</feature>
<organism evidence="2">
    <name type="scientific">marine sediment metagenome</name>
    <dbReference type="NCBI Taxonomy" id="412755"/>
    <lineage>
        <taxon>unclassified sequences</taxon>
        <taxon>metagenomes</taxon>
        <taxon>ecological metagenomes</taxon>
    </lineage>
</organism>
<comment type="caution">
    <text evidence="2">The sequence shown here is derived from an EMBL/GenBank/DDBJ whole genome shotgun (WGS) entry which is preliminary data.</text>
</comment>